<evidence type="ECO:0000259" key="7">
    <source>
        <dbReference type="Pfam" id="PF02656"/>
    </source>
</evidence>
<keyword evidence="4 6" id="KW-1133">Transmembrane helix</keyword>
<feature type="transmembrane region" description="Helical" evidence="6">
    <location>
        <begin position="89"/>
        <end position="112"/>
    </location>
</feature>
<feature type="domain" description="DUF202" evidence="7">
    <location>
        <begin position="12"/>
        <end position="79"/>
    </location>
</feature>
<evidence type="ECO:0000313" key="9">
    <source>
        <dbReference type="Proteomes" id="UP000199051"/>
    </source>
</evidence>
<keyword evidence="9" id="KW-1185">Reference proteome</keyword>
<dbReference type="Pfam" id="PF02656">
    <property type="entry name" value="DUF202"/>
    <property type="match status" value="1"/>
</dbReference>
<dbReference type="AlphaFoldDB" id="A0A1H9WTS3"/>
<keyword evidence="5 6" id="KW-0472">Membrane</keyword>
<evidence type="ECO:0000256" key="1">
    <source>
        <dbReference type="ARBA" id="ARBA00004651"/>
    </source>
</evidence>
<protein>
    <submittedName>
        <fullName evidence="8">Putative membrane protein</fullName>
    </submittedName>
</protein>
<evidence type="ECO:0000256" key="4">
    <source>
        <dbReference type="ARBA" id="ARBA00022989"/>
    </source>
</evidence>
<keyword evidence="2" id="KW-1003">Cell membrane</keyword>
<evidence type="ECO:0000256" key="5">
    <source>
        <dbReference type="ARBA" id="ARBA00023136"/>
    </source>
</evidence>
<evidence type="ECO:0000256" key="6">
    <source>
        <dbReference type="SAM" id="Phobius"/>
    </source>
</evidence>
<gene>
    <name evidence="8" type="ORF">SAMN04487818_111198</name>
</gene>
<keyword evidence="3 6" id="KW-0812">Transmembrane</keyword>
<dbReference type="STRING" id="155974.SAMN04487818_111198"/>
<dbReference type="GO" id="GO:0005886">
    <property type="term" value="C:plasma membrane"/>
    <property type="evidence" value="ECO:0007669"/>
    <property type="project" value="UniProtKB-SubCell"/>
</dbReference>
<comment type="subcellular location">
    <subcellularLocation>
        <location evidence="1">Cell membrane</location>
        <topology evidence="1">Multi-pass membrane protein</topology>
    </subcellularLocation>
</comment>
<evidence type="ECO:0000256" key="3">
    <source>
        <dbReference type="ARBA" id="ARBA00022692"/>
    </source>
</evidence>
<dbReference type="PANTHER" id="PTHR34187:SF2">
    <property type="entry name" value="DUF202 DOMAIN-CONTAINING PROTEIN"/>
    <property type="match status" value="1"/>
</dbReference>
<name>A0A1H9WTS3_9PSEU</name>
<accession>A0A1H9WTS3</accession>
<evidence type="ECO:0000313" key="8">
    <source>
        <dbReference type="EMBL" id="SES37234.1"/>
    </source>
</evidence>
<proteinExistence type="predicted"/>
<sequence>MGETVGEEPDYRFTLANERTFLAWVRTALALVAGGVAVWQYLPDMGLPALRSGIGIALVLLGTVLAALSHHRWRVTQRAMRSGEPLPAGLQVPLVAIGVSVVATAVLILVIVGR</sequence>
<dbReference type="RefSeq" id="WP_092783520.1">
    <property type="nucleotide sequence ID" value="NZ_FOGI01000011.1"/>
</dbReference>
<dbReference type="InterPro" id="IPR052053">
    <property type="entry name" value="IM_YidH-like"/>
</dbReference>
<dbReference type="PANTHER" id="PTHR34187">
    <property type="entry name" value="FGR18P"/>
    <property type="match status" value="1"/>
</dbReference>
<dbReference type="InterPro" id="IPR003807">
    <property type="entry name" value="DUF202"/>
</dbReference>
<feature type="transmembrane region" description="Helical" evidence="6">
    <location>
        <begin position="21"/>
        <end position="42"/>
    </location>
</feature>
<organism evidence="8 9">
    <name type="scientific">Actinokineospora terrae</name>
    <dbReference type="NCBI Taxonomy" id="155974"/>
    <lineage>
        <taxon>Bacteria</taxon>
        <taxon>Bacillati</taxon>
        <taxon>Actinomycetota</taxon>
        <taxon>Actinomycetes</taxon>
        <taxon>Pseudonocardiales</taxon>
        <taxon>Pseudonocardiaceae</taxon>
        <taxon>Actinokineospora</taxon>
    </lineage>
</organism>
<reference evidence="9" key="1">
    <citation type="submission" date="2016-10" db="EMBL/GenBank/DDBJ databases">
        <authorList>
            <person name="Varghese N."/>
            <person name="Submissions S."/>
        </authorList>
    </citation>
    <scope>NUCLEOTIDE SEQUENCE [LARGE SCALE GENOMIC DNA]</scope>
    <source>
        <strain evidence="9">DSM 44260</strain>
    </source>
</reference>
<feature type="transmembrane region" description="Helical" evidence="6">
    <location>
        <begin position="48"/>
        <end position="68"/>
    </location>
</feature>
<evidence type="ECO:0000256" key="2">
    <source>
        <dbReference type="ARBA" id="ARBA00022475"/>
    </source>
</evidence>
<dbReference type="Proteomes" id="UP000199051">
    <property type="component" value="Unassembled WGS sequence"/>
</dbReference>
<dbReference type="EMBL" id="FOGI01000011">
    <property type="protein sequence ID" value="SES37234.1"/>
    <property type="molecule type" value="Genomic_DNA"/>
</dbReference>